<organism evidence="1 2">
    <name type="scientific">Vibrio alginolyticus</name>
    <dbReference type="NCBI Taxonomy" id="663"/>
    <lineage>
        <taxon>Bacteria</taxon>
        <taxon>Pseudomonadati</taxon>
        <taxon>Pseudomonadota</taxon>
        <taxon>Gammaproteobacteria</taxon>
        <taxon>Vibrionales</taxon>
        <taxon>Vibrionaceae</taxon>
        <taxon>Vibrio</taxon>
    </lineage>
</organism>
<dbReference type="Gene3D" id="3.30.500.20">
    <property type="entry name" value="BH3703-like domains"/>
    <property type="match status" value="1"/>
</dbReference>
<comment type="caution">
    <text evidence="1">The sequence shown here is derived from an EMBL/GenBank/DDBJ whole genome shotgun (WGS) entry which is preliminary data.</text>
</comment>
<evidence type="ECO:0000313" key="2">
    <source>
        <dbReference type="Proteomes" id="UP000532247"/>
    </source>
</evidence>
<dbReference type="EMBL" id="VTYF01000010">
    <property type="protein sequence ID" value="NOI10544.1"/>
    <property type="molecule type" value="Genomic_DNA"/>
</dbReference>
<name>A0A7Y4EZL5_VIBAL</name>
<dbReference type="SUPFAM" id="SSF160424">
    <property type="entry name" value="BH3703-like"/>
    <property type="match status" value="1"/>
</dbReference>
<dbReference type="AlphaFoldDB" id="A0A7Y4EZL5"/>
<evidence type="ECO:0000313" key="1">
    <source>
        <dbReference type="EMBL" id="NOI10544.1"/>
    </source>
</evidence>
<dbReference type="Proteomes" id="UP000532247">
    <property type="component" value="Unassembled WGS sequence"/>
</dbReference>
<reference evidence="1 2" key="1">
    <citation type="submission" date="2019-09" db="EMBL/GenBank/DDBJ databases">
        <title>Draft genome sequencing and comparative genomics of hatchery-associated Vibrios.</title>
        <authorList>
            <person name="Kehlet-Delgado H."/>
            <person name="Mueller R.S."/>
        </authorList>
    </citation>
    <scope>NUCLEOTIDE SEQUENCE [LARGE SCALE GENOMIC DNA]</scope>
    <source>
        <strain evidence="1 2">081416A</strain>
    </source>
</reference>
<dbReference type="InterPro" id="IPR036170">
    <property type="entry name" value="YezG-like_sf"/>
</dbReference>
<sequence length="158" mass="18357">MFSSAEEIYNHIGGAISEVVPEQWCVAWVDIAMNLSTRAVYFQDRYLVDANSDDVKDLDIYSSDNIELDDAFSDLFDLMSSKEQSKPWNKARFVVHPDGDFKIEFKWDEDWAWLSSLAPDKDIYPDSETMQLIETWDGLGENAYRPWFDPDSAMFKKD</sequence>
<protein>
    <submittedName>
        <fullName evidence="1">DUF600 family protein</fullName>
    </submittedName>
</protein>
<accession>A0A7Y4EZL5</accession>
<gene>
    <name evidence="1" type="ORF">F0254_17070</name>
</gene>
<dbReference type="InterPro" id="IPR006728">
    <property type="entry name" value="YezG-like"/>
</dbReference>
<proteinExistence type="predicted"/>
<dbReference type="RefSeq" id="WP_064354022.1">
    <property type="nucleotide sequence ID" value="NZ_AP023187.1"/>
</dbReference>
<dbReference type="Pfam" id="PF04634">
    <property type="entry name" value="YezG-like"/>
    <property type="match status" value="1"/>
</dbReference>